<dbReference type="OrthoDB" id="2015447at2759"/>
<dbReference type="GO" id="GO:0005737">
    <property type="term" value="C:cytoplasm"/>
    <property type="evidence" value="ECO:0007669"/>
    <property type="project" value="TreeGrafter"/>
</dbReference>
<dbReference type="GO" id="GO:0019478">
    <property type="term" value="P:D-amino acid catabolic process"/>
    <property type="evidence" value="ECO:0007669"/>
    <property type="project" value="TreeGrafter"/>
</dbReference>
<dbReference type="AlphaFoldDB" id="A0A9W8XPA9"/>
<comment type="similarity">
    <text evidence="2">Belongs to the DAMOX/DASOX family.</text>
</comment>
<evidence type="ECO:0000256" key="5">
    <source>
        <dbReference type="ARBA" id="ARBA00023002"/>
    </source>
</evidence>
<evidence type="ECO:0000256" key="3">
    <source>
        <dbReference type="ARBA" id="ARBA00022630"/>
    </source>
</evidence>
<accession>A0A9W8XPA9</accession>
<keyword evidence="4" id="KW-0274">FAD</keyword>
<organism evidence="7 8">
    <name type="scientific">Didymosphaeria variabile</name>
    <dbReference type="NCBI Taxonomy" id="1932322"/>
    <lineage>
        <taxon>Eukaryota</taxon>
        <taxon>Fungi</taxon>
        <taxon>Dikarya</taxon>
        <taxon>Ascomycota</taxon>
        <taxon>Pezizomycotina</taxon>
        <taxon>Dothideomycetes</taxon>
        <taxon>Pleosporomycetidae</taxon>
        <taxon>Pleosporales</taxon>
        <taxon>Massarineae</taxon>
        <taxon>Didymosphaeriaceae</taxon>
        <taxon>Didymosphaeria</taxon>
    </lineage>
</organism>
<name>A0A9W8XPA9_9PLEO</name>
<feature type="domain" description="FAD dependent oxidoreductase" evidence="6">
    <location>
        <begin position="68"/>
        <end position="278"/>
    </location>
</feature>
<dbReference type="InterPro" id="IPR023209">
    <property type="entry name" value="DAO"/>
</dbReference>
<comment type="cofactor">
    <cofactor evidence="1">
        <name>FAD</name>
        <dbReference type="ChEBI" id="CHEBI:57692"/>
    </cofactor>
</comment>
<evidence type="ECO:0000259" key="6">
    <source>
        <dbReference type="Pfam" id="PF01266"/>
    </source>
</evidence>
<evidence type="ECO:0000313" key="8">
    <source>
        <dbReference type="Proteomes" id="UP001140513"/>
    </source>
</evidence>
<dbReference type="PANTHER" id="PTHR11530:SF11">
    <property type="entry name" value="D-ASPARTATE OXIDASE"/>
    <property type="match status" value="1"/>
</dbReference>
<keyword evidence="8" id="KW-1185">Reference proteome</keyword>
<evidence type="ECO:0000256" key="1">
    <source>
        <dbReference type="ARBA" id="ARBA00001974"/>
    </source>
</evidence>
<comment type="caution">
    <text evidence="7">The sequence shown here is derived from an EMBL/GenBank/DDBJ whole genome shotgun (WGS) entry which is preliminary data.</text>
</comment>
<dbReference type="GeneID" id="80907277"/>
<dbReference type="InterPro" id="IPR006076">
    <property type="entry name" value="FAD-dep_OxRdtase"/>
</dbReference>
<reference evidence="7" key="1">
    <citation type="submission" date="2022-10" db="EMBL/GenBank/DDBJ databases">
        <title>Tapping the CABI collections for fungal endophytes: first genome assemblies for Collariella, Neodidymelliopsis, Ascochyta clinopodiicola, Didymella pomorum, Didymosphaeria variabile, Neocosmospora piperis and Neocucurbitaria cava.</title>
        <authorList>
            <person name="Hill R."/>
        </authorList>
    </citation>
    <scope>NUCLEOTIDE SEQUENCE</scope>
    <source>
        <strain evidence="7">IMI 356815</strain>
    </source>
</reference>
<dbReference type="Pfam" id="PF01266">
    <property type="entry name" value="DAO"/>
    <property type="match status" value="1"/>
</dbReference>
<dbReference type="PANTHER" id="PTHR11530">
    <property type="entry name" value="D-AMINO ACID OXIDASE"/>
    <property type="match status" value="1"/>
</dbReference>
<dbReference type="GO" id="GO:0003884">
    <property type="term" value="F:D-amino-acid oxidase activity"/>
    <property type="evidence" value="ECO:0007669"/>
    <property type="project" value="InterPro"/>
</dbReference>
<sequence length="292" mass="31773">MDILENNADEAEKMGIQRVPIVKYSVDEDNDPSAPRLWFTNLVQDFALVPTSDLPPNGPKSGNSFTTVLINPTQYLTYLFTRAKSLGAKTITATLPASNSFAATISTAFGYLDRENANLPQVVINCTGLGASKLCDESMFPIRGQTLLVRITPPPPTSRITIWDSTPVTYILPRRITPFSSEPSDSTFFIGGTNDKNNWDPIPTPEISKGILERVSKVMAGWAGKDAQIEVLREQVGLRPGRKDGPRVELEEVDVGGKKIKVVHQYGHAGAGFQFSIGSVRKALGLVEEALG</sequence>
<dbReference type="Gene3D" id="3.30.9.10">
    <property type="entry name" value="D-Amino Acid Oxidase, subunit A, domain 2"/>
    <property type="match status" value="1"/>
</dbReference>
<dbReference type="RefSeq" id="XP_056072853.1">
    <property type="nucleotide sequence ID" value="XM_056212545.1"/>
</dbReference>
<evidence type="ECO:0000256" key="4">
    <source>
        <dbReference type="ARBA" id="ARBA00022827"/>
    </source>
</evidence>
<keyword evidence="5" id="KW-0560">Oxidoreductase</keyword>
<protein>
    <recommendedName>
        <fullName evidence="6">FAD dependent oxidoreductase domain-containing protein</fullName>
    </recommendedName>
</protein>
<evidence type="ECO:0000256" key="2">
    <source>
        <dbReference type="ARBA" id="ARBA00006730"/>
    </source>
</evidence>
<dbReference type="SUPFAM" id="SSF51971">
    <property type="entry name" value="Nucleotide-binding domain"/>
    <property type="match status" value="1"/>
</dbReference>
<keyword evidence="3" id="KW-0285">Flavoprotein</keyword>
<dbReference type="EMBL" id="JAPEUX010000003">
    <property type="protein sequence ID" value="KAJ4355727.1"/>
    <property type="molecule type" value="Genomic_DNA"/>
</dbReference>
<dbReference type="Proteomes" id="UP001140513">
    <property type="component" value="Unassembled WGS sequence"/>
</dbReference>
<evidence type="ECO:0000313" key="7">
    <source>
        <dbReference type="EMBL" id="KAJ4355727.1"/>
    </source>
</evidence>
<proteinExistence type="inferred from homology"/>
<dbReference type="GO" id="GO:0071949">
    <property type="term" value="F:FAD binding"/>
    <property type="evidence" value="ECO:0007669"/>
    <property type="project" value="InterPro"/>
</dbReference>
<gene>
    <name evidence="7" type="ORF">N0V89_003747</name>
</gene>
<dbReference type="SUPFAM" id="SSF54373">
    <property type="entry name" value="FAD-linked reductases, C-terminal domain"/>
    <property type="match status" value="1"/>
</dbReference>